<dbReference type="PANTHER" id="PTHR11487:SF0">
    <property type="entry name" value="S-ACYL FATTY ACID SYNTHASE THIOESTERASE, MEDIUM CHAIN"/>
    <property type="match status" value="1"/>
</dbReference>
<dbReference type="STRING" id="63186.ZOBELLIA_383"/>
<proteinExistence type="inferred from homology"/>
<evidence type="ECO:0000313" key="3">
    <source>
        <dbReference type="EMBL" id="CAZ94456.1"/>
    </source>
</evidence>
<dbReference type="EMBL" id="FP476056">
    <property type="protein sequence ID" value="CAZ94456.1"/>
    <property type="molecule type" value="Genomic_DNA"/>
</dbReference>
<dbReference type="KEGG" id="zga:ZOBELLIA_383"/>
<reference evidence="3 4" key="2">
    <citation type="journal article" date="2012" name="Environ. Microbiol.">
        <title>Characterization of the first alginolytic operons in a marine bacterium: from their emergence in marine Flavobacteriia to their independent transfers to marine Proteobacteria and human gut Bacteroides.</title>
        <authorList>
            <person name="Thomas F."/>
            <person name="Barbeyron T."/>
            <person name="Tonon T."/>
            <person name="Genicot S."/>
            <person name="Czjzek M."/>
            <person name="Michel G."/>
        </authorList>
    </citation>
    <scope>NUCLEOTIDE SEQUENCE [LARGE SCALE GENOMIC DNA]</scope>
    <source>
        <strain evidence="4">DSM 12802 / CCUG 47099 / CIP 106680 / NCIMB 13871 / Dsij</strain>
    </source>
</reference>
<sequence length="238" mass="27333">MKLICFPFAGGTERAFDFLETYLPEGIKLVQLSAPGKGIRFKESHSISFDELIDTYYDQMEFDETYILFGHSMGALIVHCLLHKVISEKQKLPCQVIVSGKEGPSIHKDRKRYHFSNEDVVRLLIRLGGLSKETVKAVDHSTILPFKKDLIILDQWPKRFFRPHMVPVHFIYGSTDKLHPDAAKSWKKTTSGYFSIKVFTGAHFYYLNQKEGFAQELINQILINNKATEGKKGKNFDD</sequence>
<dbReference type="RefSeq" id="WP_013991769.1">
    <property type="nucleotide sequence ID" value="NC_015844.1"/>
</dbReference>
<dbReference type="Proteomes" id="UP000008898">
    <property type="component" value="Chromosome"/>
</dbReference>
<dbReference type="InterPro" id="IPR029058">
    <property type="entry name" value="AB_hydrolase_fold"/>
</dbReference>
<feature type="domain" description="Thioesterase" evidence="2">
    <location>
        <begin position="2"/>
        <end position="217"/>
    </location>
</feature>
<dbReference type="Pfam" id="PF00975">
    <property type="entry name" value="Thioesterase"/>
    <property type="match status" value="1"/>
</dbReference>
<evidence type="ECO:0000313" key="4">
    <source>
        <dbReference type="Proteomes" id="UP000008898"/>
    </source>
</evidence>
<keyword evidence="3" id="KW-0378">Hydrolase</keyword>
<dbReference type="InterPro" id="IPR012223">
    <property type="entry name" value="TEII"/>
</dbReference>
<dbReference type="SUPFAM" id="SSF53474">
    <property type="entry name" value="alpha/beta-Hydrolases"/>
    <property type="match status" value="1"/>
</dbReference>
<protein>
    <submittedName>
        <fullName evidence="3">Surfactin synthetase thioesterase</fullName>
        <ecNumber evidence="3">3.1.2.-</ecNumber>
    </submittedName>
</protein>
<comment type="similarity">
    <text evidence="1">Belongs to the thioesterase family.</text>
</comment>
<reference evidence="4" key="1">
    <citation type="submission" date="2009-07" db="EMBL/GenBank/DDBJ databases">
        <title>Complete genome sequence of Zobellia galactanivorans Dsij.</title>
        <authorList>
            <consortium name="Genoscope - CEA"/>
        </authorList>
    </citation>
    <scope>NUCLEOTIDE SEQUENCE [LARGE SCALE GENOMIC DNA]</scope>
    <source>
        <strain evidence="4">DSM 12802 / CCUG 47099 / CIP 106680 / NCIMB 13871 / Dsij</strain>
    </source>
</reference>
<name>G0L9A4_ZOBGA</name>
<dbReference type="InterPro" id="IPR001031">
    <property type="entry name" value="Thioesterase"/>
</dbReference>
<dbReference type="OrthoDB" id="2213423at2"/>
<dbReference type="GO" id="GO:0016787">
    <property type="term" value="F:hydrolase activity"/>
    <property type="evidence" value="ECO:0007669"/>
    <property type="project" value="UniProtKB-KW"/>
</dbReference>
<dbReference type="GO" id="GO:0008610">
    <property type="term" value="P:lipid biosynthetic process"/>
    <property type="evidence" value="ECO:0007669"/>
    <property type="project" value="TreeGrafter"/>
</dbReference>
<dbReference type="EC" id="3.1.2.-" evidence="3"/>
<evidence type="ECO:0000259" key="2">
    <source>
        <dbReference type="Pfam" id="PF00975"/>
    </source>
</evidence>
<organism evidence="3 4">
    <name type="scientific">Zobellia galactanivorans (strain DSM 12802 / CCUG 47099 / CIP 106680 / NCIMB 13871 / Dsij)</name>
    <dbReference type="NCBI Taxonomy" id="63186"/>
    <lineage>
        <taxon>Bacteria</taxon>
        <taxon>Pseudomonadati</taxon>
        <taxon>Bacteroidota</taxon>
        <taxon>Flavobacteriia</taxon>
        <taxon>Flavobacteriales</taxon>
        <taxon>Flavobacteriaceae</taxon>
        <taxon>Zobellia</taxon>
    </lineage>
</organism>
<evidence type="ECO:0000256" key="1">
    <source>
        <dbReference type="ARBA" id="ARBA00007169"/>
    </source>
</evidence>
<dbReference type="PANTHER" id="PTHR11487">
    <property type="entry name" value="THIOESTERASE"/>
    <property type="match status" value="1"/>
</dbReference>
<gene>
    <name evidence="3" type="primary">srfAD</name>
    <name evidence="3" type="ordered locus">zobellia_383</name>
</gene>
<accession>G0L9A4</accession>
<keyword evidence="4" id="KW-1185">Reference proteome</keyword>
<dbReference type="AlphaFoldDB" id="G0L9A4"/>
<dbReference type="Gene3D" id="3.40.50.1820">
    <property type="entry name" value="alpha/beta hydrolase"/>
    <property type="match status" value="1"/>
</dbReference>
<dbReference type="HOGENOM" id="CLU_070456_1_1_10"/>